<feature type="compositionally biased region" description="Polar residues" evidence="1">
    <location>
        <begin position="240"/>
        <end position="251"/>
    </location>
</feature>
<feature type="region of interest" description="Disordered" evidence="1">
    <location>
        <begin position="219"/>
        <end position="268"/>
    </location>
</feature>
<protein>
    <submittedName>
        <fullName evidence="2">Uncharacterized protein</fullName>
    </submittedName>
</protein>
<feature type="region of interest" description="Disordered" evidence="1">
    <location>
        <begin position="177"/>
        <end position="206"/>
    </location>
</feature>
<proteinExistence type="predicted"/>
<dbReference type="AlphaFoldDB" id="A0A8H5GMJ1"/>
<organism evidence="2 3">
    <name type="scientific">Tetrapyrgos nigripes</name>
    <dbReference type="NCBI Taxonomy" id="182062"/>
    <lineage>
        <taxon>Eukaryota</taxon>
        <taxon>Fungi</taxon>
        <taxon>Dikarya</taxon>
        <taxon>Basidiomycota</taxon>
        <taxon>Agaricomycotina</taxon>
        <taxon>Agaricomycetes</taxon>
        <taxon>Agaricomycetidae</taxon>
        <taxon>Agaricales</taxon>
        <taxon>Marasmiineae</taxon>
        <taxon>Marasmiaceae</taxon>
        <taxon>Tetrapyrgos</taxon>
    </lineage>
</organism>
<dbReference type="EMBL" id="JAACJM010000018">
    <property type="protein sequence ID" value="KAF5367771.1"/>
    <property type="molecule type" value="Genomic_DNA"/>
</dbReference>
<accession>A0A8H5GMJ1</accession>
<evidence type="ECO:0000313" key="3">
    <source>
        <dbReference type="Proteomes" id="UP000559256"/>
    </source>
</evidence>
<dbReference type="Proteomes" id="UP000559256">
    <property type="component" value="Unassembled WGS sequence"/>
</dbReference>
<feature type="compositionally biased region" description="Acidic residues" evidence="1">
    <location>
        <begin position="219"/>
        <end position="235"/>
    </location>
</feature>
<feature type="region of interest" description="Disordered" evidence="1">
    <location>
        <begin position="1"/>
        <end position="82"/>
    </location>
</feature>
<dbReference type="OrthoDB" id="3218065at2759"/>
<reference evidence="2 3" key="1">
    <citation type="journal article" date="2020" name="ISME J.">
        <title>Uncovering the hidden diversity of litter-decomposition mechanisms in mushroom-forming fungi.</title>
        <authorList>
            <person name="Floudas D."/>
            <person name="Bentzer J."/>
            <person name="Ahren D."/>
            <person name="Johansson T."/>
            <person name="Persson P."/>
            <person name="Tunlid A."/>
        </authorList>
    </citation>
    <scope>NUCLEOTIDE SEQUENCE [LARGE SCALE GENOMIC DNA]</scope>
    <source>
        <strain evidence="2 3">CBS 291.85</strain>
    </source>
</reference>
<keyword evidence="3" id="KW-1185">Reference proteome</keyword>
<feature type="compositionally biased region" description="Acidic residues" evidence="1">
    <location>
        <begin position="31"/>
        <end position="44"/>
    </location>
</feature>
<comment type="caution">
    <text evidence="2">The sequence shown here is derived from an EMBL/GenBank/DDBJ whole genome shotgun (WGS) entry which is preliminary data.</text>
</comment>
<evidence type="ECO:0000313" key="2">
    <source>
        <dbReference type="EMBL" id="KAF5367771.1"/>
    </source>
</evidence>
<name>A0A8H5GMJ1_9AGAR</name>
<evidence type="ECO:0000256" key="1">
    <source>
        <dbReference type="SAM" id="MobiDB-lite"/>
    </source>
</evidence>
<feature type="compositionally biased region" description="Acidic residues" evidence="1">
    <location>
        <begin position="70"/>
        <end position="82"/>
    </location>
</feature>
<gene>
    <name evidence="2" type="ORF">D9758_009821</name>
</gene>
<feature type="compositionally biased region" description="Low complexity" evidence="1">
    <location>
        <begin position="187"/>
        <end position="200"/>
    </location>
</feature>
<sequence length="420" mass="46935">MPTKRQKQLKERAAWARAAKAKKQEASNTPDSDEETDDDDEICDWDGTVNHIPESDSSEDSDYVWNTTDDGTDSEFEDADGSAEETRALLQTEVEEEAAVLESLQTLYEKVNGQAGKMSNKEWKKAETQLKSGVYTGTAKRTQYLHKAKALEKSKEDASLRKSAGADMMRNFFFIKNPAPAPPAAPNPSTSPSQPPLSNSESRVTESEEIFTGYLSDLVSDDGYESEDDENDENDVPLPSESTAGSSSQPDTPHAPIPQDFGVRNLPAPKRRKLDVSVLEMRVKKREARRNEWSAALTAIQKLNRSKKTTFHAGRHSLQDYRARAIESTLTMVVKRNERFVPASSAAAAAHGFSRGWGGRMVRVWVRVWVEKRELPTSDRGCHAKVFSLFSDPTLCAEIRSYLRSNKWSVNPEKLAKFLN</sequence>